<dbReference type="InterPro" id="IPR004330">
    <property type="entry name" value="FAR1_DNA_bnd_dom"/>
</dbReference>
<keyword evidence="1" id="KW-0862">Zinc</keyword>
<feature type="compositionally biased region" description="Polar residues" evidence="2">
    <location>
        <begin position="627"/>
        <end position="637"/>
    </location>
</feature>
<feature type="compositionally biased region" description="Basic and acidic residues" evidence="2">
    <location>
        <begin position="617"/>
        <end position="626"/>
    </location>
</feature>
<protein>
    <recommendedName>
        <fullName evidence="3">SWIM-type domain-containing protein</fullName>
    </recommendedName>
</protein>
<accession>A0A2I1HKK0</accession>
<gene>
    <name evidence="4" type="ORF">RhiirA4_430372</name>
</gene>
<dbReference type="InterPro" id="IPR007527">
    <property type="entry name" value="Znf_SWIM"/>
</dbReference>
<feature type="compositionally biased region" description="Basic residues" evidence="2">
    <location>
        <begin position="604"/>
        <end position="616"/>
    </location>
</feature>
<dbReference type="VEuPathDB" id="FungiDB:FUN_014698"/>
<evidence type="ECO:0000313" key="4">
    <source>
        <dbReference type="EMBL" id="PKY59388.1"/>
    </source>
</evidence>
<organism evidence="4 5">
    <name type="scientific">Rhizophagus irregularis</name>
    <dbReference type="NCBI Taxonomy" id="588596"/>
    <lineage>
        <taxon>Eukaryota</taxon>
        <taxon>Fungi</taxon>
        <taxon>Fungi incertae sedis</taxon>
        <taxon>Mucoromycota</taxon>
        <taxon>Glomeromycotina</taxon>
        <taxon>Glomeromycetes</taxon>
        <taxon>Glomerales</taxon>
        <taxon>Glomeraceae</taxon>
        <taxon>Rhizophagus</taxon>
    </lineage>
</organism>
<dbReference type="EMBL" id="LLXI01003533">
    <property type="protein sequence ID" value="PKY59388.1"/>
    <property type="molecule type" value="Genomic_DNA"/>
</dbReference>
<evidence type="ECO:0000256" key="2">
    <source>
        <dbReference type="SAM" id="MobiDB-lite"/>
    </source>
</evidence>
<dbReference type="Proteomes" id="UP000234323">
    <property type="component" value="Unassembled WGS sequence"/>
</dbReference>
<evidence type="ECO:0000313" key="5">
    <source>
        <dbReference type="Proteomes" id="UP000234323"/>
    </source>
</evidence>
<dbReference type="PANTHER" id="PTHR47718">
    <property type="entry name" value="OS01G0519700 PROTEIN"/>
    <property type="match status" value="1"/>
</dbReference>
<dbReference type="VEuPathDB" id="FungiDB:FUN_014699"/>
<evidence type="ECO:0000259" key="3">
    <source>
        <dbReference type="PROSITE" id="PS50966"/>
    </source>
</evidence>
<sequence>MELLHRHNILFASEDISNTPILTDDDISNNPVITIGKDEDENINDKIPDNIQDQLDTDETRVKIASEDISLDTTFLSWEEVEDFLKDYGQRNGFAITKYRMEKNRSTQLITKRTFVCEFGGKFKSKKSESALQAGKQRNTRTKKCQCPWHINFTFPERATCITVSLFANQHNHELRPDAFEFSSKYREFTKEMIDEIEIMTRYGNLSITLQRNLLKARFPKMNCSDSDLSNAIQKFKSLDRSNMHNDASDLLINLVQKKQEDPQFFVKFELDNDNRLTLRSNSTLCHLVDSLSERLTSELQWKRFHEYRSATTNSILLSTGDDLFPSITEILEKYLTINIATTIKEEMSQCLYLQATIISFSEVDFIQDQEMEEHDGFIEDNYNVQMIKLQSIIDEIGKEDIKEIWKICDIRPEKRRFFHYIAISNEISFLCSCLTTISKGVICCHYFRVMMSSKIAGFHISMIPERWYQDAYQGMDLSQENNLVFAYEKGTTDNTDSDNILLLRKEITIPKCAPILKKAIDKKTKYGRLWGMAREATLLALESNDNEMEVLLKEYINKRKRQRGLNLVNNDDNIQEEQSDNNTLINEEYEHHELKNIQNPLRIKTKGRPPTKRFKSSVEIEKSDRNANGGSSSRNTYKCRICGQAGHNAAYHKNNKLKERVSN</sequence>
<name>A0A2I1HKK0_9GLOM</name>
<dbReference type="Pfam" id="PF03101">
    <property type="entry name" value="FAR1"/>
    <property type="match status" value="1"/>
</dbReference>
<dbReference type="VEuPathDB" id="FungiDB:RhiirFUN_014462"/>
<keyword evidence="5" id="KW-1185">Reference proteome</keyword>
<comment type="caution">
    <text evidence="4">The sequence shown here is derived from an EMBL/GenBank/DDBJ whole genome shotgun (WGS) entry which is preliminary data.</text>
</comment>
<feature type="region of interest" description="Disordered" evidence="2">
    <location>
        <begin position="603"/>
        <end position="637"/>
    </location>
</feature>
<dbReference type="VEuPathDB" id="FungiDB:RhiirA1_475463"/>
<feature type="domain" description="SWIM-type" evidence="3">
    <location>
        <begin position="420"/>
        <end position="455"/>
    </location>
</feature>
<dbReference type="AlphaFoldDB" id="A0A2I1HKK0"/>
<proteinExistence type="predicted"/>
<dbReference type="VEuPathDB" id="FungiDB:RhiirFUN_014228"/>
<dbReference type="VEuPathDB" id="FungiDB:FUN_014697"/>
<dbReference type="PROSITE" id="PS50966">
    <property type="entry name" value="ZF_SWIM"/>
    <property type="match status" value="1"/>
</dbReference>
<keyword evidence="1" id="KW-0863">Zinc-finger</keyword>
<keyword evidence="1" id="KW-0479">Metal-binding</keyword>
<dbReference type="GO" id="GO:0008270">
    <property type="term" value="F:zinc ion binding"/>
    <property type="evidence" value="ECO:0007669"/>
    <property type="project" value="UniProtKB-KW"/>
</dbReference>
<dbReference type="VEuPathDB" id="FungiDB:RhiirA1_450788"/>
<evidence type="ECO:0000256" key="1">
    <source>
        <dbReference type="PROSITE-ProRule" id="PRU00325"/>
    </source>
</evidence>
<reference evidence="4 5" key="1">
    <citation type="submission" date="2015-10" db="EMBL/GenBank/DDBJ databases">
        <title>Genome analyses suggest a sexual origin of heterokaryosis in a supposedly ancient asexual fungus.</title>
        <authorList>
            <person name="Ropars J."/>
            <person name="Sedzielewska K."/>
            <person name="Noel J."/>
            <person name="Charron P."/>
            <person name="Farinelli L."/>
            <person name="Marton T."/>
            <person name="Kruger M."/>
            <person name="Pelin A."/>
            <person name="Brachmann A."/>
            <person name="Corradi N."/>
        </authorList>
    </citation>
    <scope>NUCLEOTIDE SEQUENCE [LARGE SCALE GENOMIC DNA]</scope>
    <source>
        <strain evidence="4 5">A4</strain>
    </source>
</reference>